<feature type="domain" description="Mmc1 C-terminal" evidence="3">
    <location>
        <begin position="407"/>
        <end position="647"/>
    </location>
</feature>
<dbReference type="Pfam" id="PF23868">
    <property type="entry name" value="Mmc1_C"/>
    <property type="match status" value="1"/>
</dbReference>
<dbReference type="PANTHER" id="PTHR38644">
    <property type="entry name" value="EXPRESSED PROTEIN"/>
    <property type="match status" value="1"/>
</dbReference>
<dbReference type="Proteomes" id="UP000756132">
    <property type="component" value="Chromosome 6"/>
</dbReference>
<accession>A0A9Q8P9S1</accession>
<evidence type="ECO:0000259" key="3">
    <source>
        <dbReference type="Pfam" id="PF23868"/>
    </source>
</evidence>
<evidence type="ECO:0000313" key="4">
    <source>
        <dbReference type="EMBL" id="UJO18463.1"/>
    </source>
</evidence>
<dbReference type="OMA" id="WAERAHT"/>
<sequence length="704" mass="76484">MPPRTGLRSRSLRVLHAEPYVCPSCASQRTTRTRTNDTGRNTARSFATRHINPLQAHDTRPRQAKHTGSGVPHRFASNDNGLASRTAVNAPSTVPIAFRELHQQLLLLQDKASSYVDLARLQLALRSLESKDPIIRIAFLGLGAKGTRAARKLARALLADELGDEAEWERGLLHEDEGKGILLKYGEADDGAGVLGGSPVVKEMRIPSPRLKRWNAEILVSGLNASGYVSSDAAEGAKELEESILVPPVTIPGAGSRVGFVRYPVHQALILAEGVSGAVEFGKLPTSLVDGRLINAALSLPLRGLGEMQEAGATDIELAEQALALFRSSNANGAIYSQQWQASRVQSVSNWISHPSDTTEPRMKPALADMLESILSRAHRVVSSAEVSAETASAALAVPKPKRLSIQAAISSWSEEAHRDLQMNLASALLSPTWRRTTWWRLFWRIDEVSISASDVLRRGWLVEAEQNLAFLSGRIVEAGLATVEELKRESASDPAAETGLLDKAMKNEIGEYKAVQSGELPSGKVETVAELMQLPPMLARVEEQSGLNAMFDPPWPQTIHLSRQQMLHRLVPSMHRKAQALMLASLSTIGGSGALAGWLWVASGGVALYEAGAIAALGLVWALRRLQKKWTNDREAFTESAREDARRVLADLESRLKRTVNDSGRVIVRTEDKAEWAAARAAIEACHNELVKVAGENDVGSHD</sequence>
<dbReference type="InterPro" id="IPR056196">
    <property type="entry name" value="Mmc1_C"/>
</dbReference>
<organism evidence="4 5">
    <name type="scientific">Passalora fulva</name>
    <name type="common">Tomato leaf mold</name>
    <name type="synonym">Cladosporium fulvum</name>
    <dbReference type="NCBI Taxonomy" id="5499"/>
    <lineage>
        <taxon>Eukaryota</taxon>
        <taxon>Fungi</taxon>
        <taxon>Dikarya</taxon>
        <taxon>Ascomycota</taxon>
        <taxon>Pezizomycotina</taxon>
        <taxon>Dothideomycetes</taxon>
        <taxon>Dothideomycetidae</taxon>
        <taxon>Mycosphaerellales</taxon>
        <taxon>Mycosphaerellaceae</taxon>
        <taxon>Fulvia</taxon>
    </lineage>
</organism>
<dbReference type="EMBL" id="CP090168">
    <property type="protein sequence ID" value="UJO18463.1"/>
    <property type="molecule type" value="Genomic_DNA"/>
</dbReference>
<dbReference type="KEGG" id="ffu:CLAFUR5_07193"/>
<dbReference type="OrthoDB" id="5593063at2759"/>
<keyword evidence="5" id="KW-1185">Reference proteome</keyword>
<dbReference type="RefSeq" id="XP_047762829.1">
    <property type="nucleotide sequence ID" value="XM_047906341.1"/>
</dbReference>
<keyword evidence="2" id="KW-0472">Membrane</keyword>
<name>A0A9Q8P9S1_PASFU</name>
<feature type="region of interest" description="Disordered" evidence="1">
    <location>
        <begin position="58"/>
        <end position="79"/>
    </location>
</feature>
<proteinExistence type="predicted"/>
<dbReference type="PANTHER" id="PTHR38644:SF1">
    <property type="entry name" value="EXPRESSED PROTEIN"/>
    <property type="match status" value="1"/>
</dbReference>
<evidence type="ECO:0000256" key="1">
    <source>
        <dbReference type="SAM" id="MobiDB-lite"/>
    </source>
</evidence>
<dbReference type="AlphaFoldDB" id="A0A9Q8P9S1"/>
<reference evidence="4" key="1">
    <citation type="submission" date="2021-12" db="EMBL/GenBank/DDBJ databases">
        <authorList>
            <person name="Zaccaron A."/>
            <person name="Stergiopoulos I."/>
        </authorList>
    </citation>
    <scope>NUCLEOTIDE SEQUENCE</scope>
    <source>
        <strain evidence="4">Race5_Kim</strain>
    </source>
</reference>
<dbReference type="GeneID" id="71987071"/>
<keyword evidence="2" id="KW-0812">Transmembrane</keyword>
<evidence type="ECO:0000256" key="2">
    <source>
        <dbReference type="SAM" id="Phobius"/>
    </source>
</evidence>
<evidence type="ECO:0000313" key="5">
    <source>
        <dbReference type="Proteomes" id="UP000756132"/>
    </source>
</evidence>
<dbReference type="Pfam" id="PF23867">
    <property type="entry name" value="Mmc1_N"/>
    <property type="match status" value="1"/>
</dbReference>
<protein>
    <recommendedName>
        <fullName evidence="3">Mmc1 C-terminal domain-containing protein</fullName>
    </recommendedName>
</protein>
<feature type="transmembrane region" description="Helical" evidence="2">
    <location>
        <begin position="607"/>
        <end position="625"/>
    </location>
</feature>
<reference evidence="4" key="2">
    <citation type="journal article" date="2022" name="Microb. Genom.">
        <title>A chromosome-scale genome assembly of the tomato pathogen Cladosporium fulvum reveals a compartmentalized genome architecture and the presence of a dispensable chromosome.</title>
        <authorList>
            <person name="Zaccaron A.Z."/>
            <person name="Chen L.H."/>
            <person name="Samaras A."/>
            <person name="Stergiopoulos I."/>
        </authorList>
    </citation>
    <scope>NUCLEOTIDE SEQUENCE</scope>
    <source>
        <strain evidence="4">Race5_Kim</strain>
    </source>
</reference>
<keyword evidence="2" id="KW-1133">Transmembrane helix</keyword>
<gene>
    <name evidence="4" type="ORF">CLAFUR5_07193</name>
</gene>